<gene>
    <name evidence="1" type="ORF">PAMC26510_35785</name>
</gene>
<dbReference type="EMBL" id="NBTY01000203">
    <property type="protein sequence ID" value="OTP66183.1"/>
    <property type="molecule type" value="Genomic_DNA"/>
</dbReference>
<evidence type="ECO:0000313" key="2">
    <source>
        <dbReference type="Proteomes" id="UP000194546"/>
    </source>
</evidence>
<dbReference type="Proteomes" id="UP000194546">
    <property type="component" value="Unassembled WGS sequence"/>
</dbReference>
<dbReference type="AlphaFoldDB" id="A0A242M5R9"/>
<organism evidence="1 2">
    <name type="scientific">Caballeronia sordidicola</name>
    <name type="common">Burkholderia sordidicola</name>
    <dbReference type="NCBI Taxonomy" id="196367"/>
    <lineage>
        <taxon>Bacteria</taxon>
        <taxon>Pseudomonadati</taxon>
        <taxon>Pseudomonadota</taxon>
        <taxon>Betaproteobacteria</taxon>
        <taxon>Burkholderiales</taxon>
        <taxon>Burkholderiaceae</taxon>
        <taxon>Caballeronia</taxon>
    </lineage>
</organism>
<comment type="caution">
    <text evidence="1">The sequence shown here is derived from an EMBL/GenBank/DDBJ whole genome shotgun (WGS) entry which is preliminary data.</text>
</comment>
<protein>
    <submittedName>
        <fullName evidence="1">Uncharacterized protein</fullName>
    </submittedName>
</protein>
<accession>A0A242M5R9</accession>
<name>A0A242M5R9_CABSO</name>
<sequence length="46" mass="5275">MYVGIDINKSLQKDFFPERSTGHLAQYKFDLIVTSKPTDSARRSNV</sequence>
<proteinExistence type="predicted"/>
<reference evidence="1 2" key="1">
    <citation type="submission" date="2017-03" db="EMBL/GenBank/DDBJ databases">
        <title>Genome analysis of strain PAMC 26510.</title>
        <authorList>
            <person name="Oh H.-M."/>
            <person name="Yang J.-A."/>
        </authorList>
    </citation>
    <scope>NUCLEOTIDE SEQUENCE [LARGE SCALE GENOMIC DNA]</scope>
    <source>
        <strain evidence="1 2">PAMC 26510</strain>
    </source>
</reference>
<evidence type="ECO:0000313" key="1">
    <source>
        <dbReference type="EMBL" id="OTP66183.1"/>
    </source>
</evidence>